<comment type="caution">
    <text evidence="2">The sequence shown here is derived from an EMBL/GenBank/DDBJ whole genome shotgun (WGS) entry which is preliminary data.</text>
</comment>
<dbReference type="EMBL" id="JBEPMK010000006">
    <property type="protein sequence ID" value="MET3645081.1"/>
    <property type="molecule type" value="Genomic_DNA"/>
</dbReference>
<keyword evidence="3" id="KW-1185">Reference proteome</keyword>
<feature type="transmembrane region" description="Helical" evidence="1">
    <location>
        <begin position="104"/>
        <end position="127"/>
    </location>
</feature>
<dbReference type="Proteomes" id="UP001549055">
    <property type="component" value="Unassembled WGS sequence"/>
</dbReference>
<accession>A0ABV2JMC7</accession>
<sequence length="270" mass="29921">MKQIIQTYKKEVKAGLLVLLAVISFFVIADSTFIRELNAGLVSSLDGKKNTVAALAATSVATSTSITLLPNDIGSPVAENIADLTNYIVVIFGAIWLQKYLVGIAAQFFFKLCLPLSAILFAGNLYFPRDKVKELAIKLALFGFLTFALIPTSVSMSNHIEKTHEISVEQTVKQATKENKSLQKEAEKNEDWWSKATSFVTDAYENTMDKVQVTMSNLLDAVAVLIVTTCVIPILVFVFFFWMLRMVFGLDLHPRLPKLIGRKSGKHSHS</sequence>
<keyword evidence="1" id="KW-1133">Transmembrane helix</keyword>
<evidence type="ECO:0000313" key="3">
    <source>
        <dbReference type="Proteomes" id="UP001549055"/>
    </source>
</evidence>
<gene>
    <name evidence="2" type="ORF">ABID27_001724</name>
</gene>
<keyword evidence="1" id="KW-0472">Membrane</keyword>
<keyword evidence="1" id="KW-0812">Transmembrane</keyword>
<feature type="transmembrane region" description="Helical" evidence="1">
    <location>
        <begin position="12"/>
        <end position="31"/>
    </location>
</feature>
<feature type="transmembrane region" description="Helical" evidence="1">
    <location>
        <begin position="221"/>
        <end position="244"/>
    </location>
</feature>
<organism evidence="2 3">
    <name type="scientific">Streptococcus gallinaceus</name>
    <dbReference type="NCBI Taxonomy" id="165758"/>
    <lineage>
        <taxon>Bacteria</taxon>
        <taxon>Bacillati</taxon>
        <taxon>Bacillota</taxon>
        <taxon>Bacilli</taxon>
        <taxon>Lactobacillales</taxon>
        <taxon>Streptococcaceae</taxon>
        <taxon>Streptococcus</taxon>
    </lineage>
</organism>
<name>A0ABV2JMC7_9STRE</name>
<evidence type="ECO:0000313" key="2">
    <source>
        <dbReference type="EMBL" id="MET3645081.1"/>
    </source>
</evidence>
<evidence type="ECO:0000256" key="1">
    <source>
        <dbReference type="SAM" id="Phobius"/>
    </source>
</evidence>
<protein>
    <submittedName>
        <fullName evidence="2">Nitrate reductase NapE component</fullName>
    </submittedName>
</protein>
<feature type="transmembrane region" description="Helical" evidence="1">
    <location>
        <begin position="139"/>
        <end position="157"/>
    </location>
</feature>
<reference evidence="2 3" key="1">
    <citation type="submission" date="2024-06" db="EMBL/GenBank/DDBJ databases">
        <title>Genomic Encyclopedia of Type Strains, Phase IV (KMG-IV): sequencing the most valuable type-strain genomes for metagenomic binning, comparative biology and taxonomic classification.</title>
        <authorList>
            <person name="Goeker M."/>
        </authorList>
    </citation>
    <scope>NUCLEOTIDE SEQUENCE [LARGE SCALE GENOMIC DNA]</scope>
    <source>
        <strain evidence="2 3">DSM 15349</strain>
    </source>
</reference>
<dbReference type="RefSeq" id="WP_354281571.1">
    <property type="nucleotide sequence ID" value="NZ_JBEPMK010000006.1"/>
</dbReference>
<proteinExistence type="predicted"/>